<accession>A0A8S9T1P3</accession>
<dbReference type="SUPFAM" id="SSF52540">
    <property type="entry name" value="P-loop containing nucleoside triphosphate hydrolases"/>
    <property type="match status" value="1"/>
</dbReference>
<comment type="caution">
    <text evidence="2">The sequence shown here is derived from an EMBL/GenBank/DDBJ whole genome shotgun (WGS) entry which is preliminary data.</text>
</comment>
<sequence length="837" mass="97819">MAAISVHQKIFEKLKQAYIEKFGASPKFLIGELNRVYQEKKEDSKDIISDKTIRNFFKDDEPTKMQEKNLNFLCGILLGYNSYQEALRQQTSLEQGEKVETDEQETWLQRYQEYLQRKCSTIKVLTMTHPVELNSVYAQVNVLENVQGKQSKTIQELFSHFSNEGASFSRFNYRIRNHLSALDAVKNYSKLLIWGRPGAGKTTFLKHLVLHSIQQNKELQKIPIFISLKSFSDDENQQDLIDAIKQDLSDYICEISQFVHNLLEQGRCLILLDGLDEVGETKSDRVYQNIDRFVKRFPKNRFVLTCRSGSADYIFPDFTEVEMADFDCNQVEFFIRKWFAPSEDLKLADSLLEKIEKNRSLEELTANPLLLTMLCLVFDDRYELPRNQYSLIHDAVEILLRKWDASRRIERSVTNKFNLPYQQKVNLMSKIAYESFLQEPHKILWQQRELEEIIGNYIENLPDFSNDISTVDSLAILKRIEANHGLLVKQAQDIYSFSHLSFQEYFVANYIVESRSYELLKEVVKQHLVNRQWREVFLIIAGRLANADDFFKILFIQINKLVSNKRLQEMLAWLDDVTTYHGVKSSSWRAFYLFVDQEFELYTNELSKVDSALAQKLATLLKEFNRERKKIIDRSPLSDFALYLVDTYTKVSAKADNKPFKPHKVNPLLRKELPVSDDTVMAPQLGGEGVTIDKNRGVITLIKQTRQITLEKDNFPNQIISNITSDRALNYEGLADELIFLQESFPDDNAPQSDWQDWIKHLRGVMRLYLNIGYDDVKFSPEQIKILKDYLYSNILLLECIKGSNYSSKELRNQILDYMLLPSKRIPETLIREQGLR</sequence>
<dbReference type="InterPro" id="IPR007111">
    <property type="entry name" value="NACHT_NTPase"/>
</dbReference>
<dbReference type="InterPro" id="IPR027417">
    <property type="entry name" value="P-loop_NTPase"/>
</dbReference>
<dbReference type="EMBL" id="JHEG04000001">
    <property type="protein sequence ID" value="KAF3885393.1"/>
    <property type="molecule type" value="Genomic_DNA"/>
</dbReference>
<evidence type="ECO:0000313" key="2">
    <source>
        <dbReference type="EMBL" id="KAF3885393.1"/>
    </source>
</evidence>
<feature type="domain" description="NACHT" evidence="1">
    <location>
        <begin position="189"/>
        <end position="310"/>
    </location>
</feature>
<proteinExistence type="predicted"/>
<dbReference type="Pfam" id="PF05729">
    <property type="entry name" value="NACHT"/>
    <property type="match status" value="1"/>
</dbReference>
<evidence type="ECO:0000313" key="3">
    <source>
        <dbReference type="Proteomes" id="UP000029738"/>
    </source>
</evidence>
<protein>
    <submittedName>
        <fullName evidence="2">NACHT domain-containing protein</fullName>
    </submittedName>
</protein>
<dbReference type="PANTHER" id="PTHR46844:SF1">
    <property type="entry name" value="SLR5058 PROTEIN"/>
    <property type="match status" value="1"/>
</dbReference>
<evidence type="ECO:0000259" key="1">
    <source>
        <dbReference type="PROSITE" id="PS50837"/>
    </source>
</evidence>
<keyword evidence="3" id="KW-1185">Reference proteome</keyword>
<dbReference type="PROSITE" id="PS50837">
    <property type="entry name" value="NACHT"/>
    <property type="match status" value="1"/>
</dbReference>
<organism evidence="2 3">
    <name type="scientific">Tolypothrix bouteillei VB521301</name>
    <dbReference type="NCBI Taxonomy" id="1479485"/>
    <lineage>
        <taxon>Bacteria</taxon>
        <taxon>Bacillati</taxon>
        <taxon>Cyanobacteriota</taxon>
        <taxon>Cyanophyceae</taxon>
        <taxon>Nostocales</taxon>
        <taxon>Tolypothrichaceae</taxon>
        <taxon>Tolypothrix</taxon>
    </lineage>
</organism>
<dbReference type="Gene3D" id="3.40.50.300">
    <property type="entry name" value="P-loop containing nucleotide triphosphate hydrolases"/>
    <property type="match status" value="1"/>
</dbReference>
<reference evidence="2" key="2">
    <citation type="submission" date="2019-11" db="EMBL/GenBank/DDBJ databases">
        <title>Improved Assembly of Tolypothrix boutellei genome.</title>
        <authorList>
            <person name="Sarangi A.N."/>
            <person name="Mukherjee M."/>
            <person name="Ghosh S."/>
            <person name="Singh D."/>
            <person name="Das A."/>
            <person name="Kant S."/>
            <person name="Prusty A."/>
            <person name="Tripathy S."/>
        </authorList>
    </citation>
    <scope>NUCLEOTIDE SEQUENCE</scope>
    <source>
        <strain evidence="2">VB521301</strain>
    </source>
</reference>
<reference evidence="2" key="1">
    <citation type="journal article" date="2015" name="Genome Announc.">
        <title>Draft Genome Sequence of Tolypothrix boutellei Strain VB521301.</title>
        <authorList>
            <person name="Chandrababunaidu M.M."/>
            <person name="Singh D."/>
            <person name="Sen D."/>
            <person name="Bhan S."/>
            <person name="Das S."/>
            <person name="Gupta A."/>
            <person name="Adhikary S.P."/>
            <person name="Tripathy S."/>
        </authorList>
    </citation>
    <scope>NUCLEOTIDE SEQUENCE</scope>
    <source>
        <strain evidence="2">VB521301</strain>
    </source>
</reference>
<gene>
    <name evidence="2" type="ORF">DA73_0400007920</name>
</gene>
<dbReference type="Proteomes" id="UP000029738">
    <property type="component" value="Unassembled WGS sequence"/>
</dbReference>
<dbReference type="Pfam" id="PF22727">
    <property type="entry name" value="NCH2"/>
    <property type="match status" value="1"/>
</dbReference>
<name>A0A8S9T1P3_9CYAN</name>
<dbReference type="AlphaFoldDB" id="A0A8S9T1P3"/>
<dbReference type="PANTHER" id="PTHR46844">
    <property type="entry name" value="SLR5058 PROTEIN"/>
    <property type="match status" value="1"/>
</dbReference>
<dbReference type="RefSeq" id="WP_038072237.1">
    <property type="nucleotide sequence ID" value="NZ_JHEG04000001.1"/>
</dbReference>
<dbReference type="InterPro" id="IPR054501">
    <property type="entry name" value="NCH2"/>
</dbReference>